<dbReference type="InterPro" id="IPR027796">
    <property type="entry name" value="OTT_1508_deam-like"/>
</dbReference>
<accession>A0A428SHD8</accession>
<evidence type="ECO:0000256" key="1">
    <source>
        <dbReference type="SAM" id="MobiDB-lite"/>
    </source>
</evidence>
<keyword evidence="3" id="KW-1185">Reference proteome</keyword>
<name>A0A428SHD8_9HYPO</name>
<gene>
    <name evidence="2" type="ORF">CEP51_001320</name>
</gene>
<sequence>MPLGTPRLNPYNKLLSRLFEFLALFSILKKAAGPHVITNHDSSTLEATRRRFLKNLCFVCDYKKGGDTTTSIAVENRSDCFMFWVAENVTPSPKVVEFLSGVLSHLQGAEAGDNIQKHRLEVRLTEDSIQFATPRLKKECKLLCNAAKKCQGYLSTGISGTSVNDLESLKNWLIQFEFNTTADILSLCQATYRARRDHQLRTLQVLSREDGAAVEHAKAFKTVEHFVGRLAERIRVPKELVEDASRLGTLLNSYRVAAIPAPPPEIVPPADGLTNLNSIAKRMLRSGDPKLNDFQEFLATLNEQMGLEDKVRTMYDREDIKPSVHAELQMLEFFHRGKRVFFDNDRYIACSKLACLGCRLYFRHHPGRFVEPDSHQKVYINWRPILLHEGPGDPLFLEQRAILSHVSEDISKLLETDIAVQQMNAISHPDSITNITVSADSVFDSSELEYESPGGNETDEETTPATEASLKVDGESPESDGESEGGVAL</sequence>
<dbReference type="Proteomes" id="UP000287972">
    <property type="component" value="Unassembled WGS sequence"/>
</dbReference>
<reference evidence="2 3" key="1">
    <citation type="submission" date="2017-06" db="EMBL/GenBank/DDBJ databases">
        <title>Comparative genomic analysis of Ambrosia Fusariam Clade fungi.</title>
        <authorList>
            <person name="Stajich J.E."/>
            <person name="Carrillo J."/>
            <person name="Kijimoto T."/>
            <person name="Eskalen A."/>
            <person name="O'Donnell K."/>
            <person name="Kasson M."/>
        </authorList>
    </citation>
    <scope>NUCLEOTIDE SEQUENCE [LARGE SCALE GENOMIC DNA]</scope>
    <source>
        <strain evidence="2 3">NRRL62606</strain>
    </source>
</reference>
<dbReference type="PANTHER" id="PTHR42037:SF1">
    <property type="match status" value="1"/>
</dbReference>
<dbReference type="PANTHER" id="PTHR42037">
    <property type="match status" value="1"/>
</dbReference>
<evidence type="ECO:0000313" key="3">
    <source>
        <dbReference type="Proteomes" id="UP000287972"/>
    </source>
</evidence>
<dbReference type="EMBL" id="NKCL01000017">
    <property type="protein sequence ID" value="RSL89179.1"/>
    <property type="molecule type" value="Genomic_DNA"/>
</dbReference>
<dbReference type="Pfam" id="PF14441">
    <property type="entry name" value="OTT_1508_deam"/>
    <property type="match status" value="1"/>
</dbReference>
<evidence type="ECO:0000313" key="2">
    <source>
        <dbReference type="EMBL" id="RSL89179.1"/>
    </source>
</evidence>
<comment type="caution">
    <text evidence="2">The sequence shown here is derived from an EMBL/GenBank/DDBJ whole genome shotgun (WGS) entry which is preliminary data.</text>
</comment>
<feature type="region of interest" description="Disordered" evidence="1">
    <location>
        <begin position="445"/>
        <end position="489"/>
    </location>
</feature>
<proteinExistence type="predicted"/>
<organism evidence="2 3">
    <name type="scientific">Fusarium floridanum</name>
    <dbReference type="NCBI Taxonomy" id="1325733"/>
    <lineage>
        <taxon>Eukaryota</taxon>
        <taxon>Fungi</taxon>
        <taxon>Dikarya</taxon>
        <taxon>Ascomycota</taxon>
        <taxon>Pezizomycotina</taxon>
        <taxon>Sordariomycetes</taxon>
        <taxon>Hypocreomycetidae</taxon>
        <taxon>Hypocreales</taxon>
        <taxon>Nectriaceae</taxon>
        <taxon>Fusarium</taxon>
        <taxon>Fusarium solani species complex</taxon>
    </lineage>
</organism>
<protein>
    <submittedName>
        <fullName evidence="2">Uncharacterized protein</fullName>
    </submittedName>
</protein>
<dbReference type="AlphaFoldDB" id="A0A428SHD8"/>